<dbReference type="Pfam" id="PF03097">
    <property type="entry name" value="BRO1"/>
    <property type="match status" value="1"/>
</dbReference>
<dbReference type="Pfam" id="PF13949">
    <property type="entry name" value="ALIX_LYPXL_bnd"/>
    <property type="match status" value="1"/>
</dbReference>
<dbReference type="PANTHER" id="PTHR23030">
    <property type="entry name" value="PCD6 INTERACTING PROTEIN-RELATED"/>
    <property type="match status" value="1"/>
</dbReference>
<feature type="region of interest" description="Disordered" evidence="6">
    <location>
        <begin position="802"/>
        <end position="868"/>
    </location>
</feature>
<reference evidence="8" key="1">
    <citation type="journal article" date="2011" name="PLoS Biol.">
        <title>Gene gain and loss during evolution of obligate parasitism in the white rust pathogen of Arabidopsis thaliana.</title>
        <authorList>
            <person name="Kemen E."/>
            <person name="Gardiner A."/>
            <person name="Schultz-Larsen T."/>
            <person name="Kemen A.C."/>
            <person name="Balmuth A.L."/>
            <person name="Robert-Seilaniantz A."/>
            <person name="Bailey K."/>
            <person name="Holub E."/>
            <person name="Studholme D.J."/>
            <person name="Maclean D."/>
            <person name="Jones J.D."/>
        </authorList>
    </citation>
    <scope>NUCLEOTIDE SEQUENCE</scope>
</reference>
<dbReference type="GO" id="GO:0043328">
    <property type="term" value="P:protein transport to vacuole involved in ubiquitin-dependent protein catabolic process via the multivesicular body sorting pathway"/>
    <property type="evidence" value="ECO:0007669"/>
    <property type="project" value="TreeGrafter"/>
</dbReference>
<dbReference type="SMART" id="SM01041">
    <property type="entry name" value="BRO1"/>
    <property type="match status" value="1"/>
</dbReference>
<dbReference type="Gene3D" id="1.25.40.280">
    <property type="entry name" value="alix/aip1 like domains"/>
    <property type="match status" value="1"/>
</dbReference>
<dbReference type="InterPro" id="IPR025304">
    <property type="entry name" value="ALIX_V_dom"/>
</dbReference>
<keyword evidence="3" id="KW-0963">Cytoplasm</keyword>
<gene>
    <name evidence="8" type="primary">AlNc14C110G6362</name>
    <name evidence="8" type="ORF">ALNC14_071870</name>
</gene>
<dbReference type="Gene3D" id="1.20.140.50">
    <property type="entry name" value="alix/aip1 like domains"/>
    <property type="match status" value="1"/>
</dbReference>
<evidence type="ECO:0000259" key="7">
    <source>
        <dbReference type="PROSITE" id="PS51180"/>
    </source>
</evidence>
<feature type="compositionally biased region" description="Low complexity" evidence="6">
    <location>
        <begin position="844"/>
        <end position="855"/>
    </location>
</feature>
<keyword evidence="5" id="KW-0175">Coiled coil</keyword>
<dbReference type="InterPro" id="IPR038499">
    <property type="entry name" value="BRO1_sf"/>
</dbReference>
<dbReference type="PROSITE" id="PS51180">
    <property type="entry name" value="BRO1"/>
    <property type="match status" value="1"/>
</dbReference>
<accession>F0WIG2</accession>
<name>F0WIG2_9STRA</name>
<evidence type="ECO:0000256" key="5">
    <source>
        <dbReference type="SAM" id="Coils"/>
    </source>
</evidence>
<dbReference type="HOGENOM" id="CLU_007181_2_1_1"/>
<evidence type="ECO:0000256" key="2">
    <source>
        <dbReference type="ARBA" id="ARBA00004496"/>
    </source>
</evidence>
<feature type="compositionally biased region" description="Polar residues" evidence="6">
    <location>
        <begin position="804"/>
        <end position="813"/>
    </location>
</feature>
<dbReference type="Gene3D" id="1.20.120.560">
    <property type="entry name" value="alix/aip1 in complex with the ypdl late domain"/>
    <property type="match status" value="1"/>
</dbReference>
<protein>
    <submittedName>
        <fullName evidence="8">Programmed cell death 6interacting protein putative</fullName>
    </submittedName>
</protein>
<dbReference type="GO" id="GO:0005768">
    <property type="term" value="C:endosome"/>
    <property type="evidence" value="ECO:0007669"/>
    <property type="project" value="UniProtKB-SubCell"/>
</dbReference>
<proteinExistence type="predicted"/>
<dbReference type="InterPro" id="IPR004328">
    <property type="entry name" value="BRO1_dom"/>
</dbReference>
<evidence type="ECO:0000256" key="4">
    <source>
        <dbReference type="ARBA" id="ARBA00022753"/>
    </source>
</evidence>
<evidence type="ECO:0000256" key="6">
    <source>
        <dbReference type="SAM" id="MobiDB-lite"/>
    </source>
</evidence>
<feature type="coiled-coil region" evidence="5">
    <location>
        <begin position="666"/>
        <end position="693"/>
    </location>
</feature>
<dbReference type="AlphaFoldDB" id="F0WIG2"/>
<feature type="coiled-coil region" evidence="5">
    <location>
        <begin position="487"/>
        <end position="517"/>
    </location>
</feature>
<comment type="subcellular location">
    <subcellularLocation>
        <location evidence="2">Cytoplasm</location>
    </subcellularLocation>
    <subcellularLocation>
        <location evidence="1">Endosome</location>
    </subcellularLocation>
</comment>
<evidence type="ECO:0000256" key="1">
    <source>
        <dbReference type="ARBA" id="ARBA00004177"/>
    </source>
</evidence>
<organism evidence="8">
    <name type="scientific">Albugo laibachii Nc14</name>
    <dbReference type="NCBI Taxonomy" id="890382"/>
    <lineage>
        <taxon>Eukaryota</taxon>
        <taxon>Sar</taxon>
        <taxon>Stramenopiles</taxon>
        <taxon>Oomycota</taxon>
        <taxon>Peronosporomycetes</taxon>
        <taxon>Albuginales</taxon>
        <taxon>Albuginaceae</taxon>
        <taxon>Albugo</taxon>
    </lineage>
</organism>
<feature type="domain" description="BRO1" evidence="7">
    <location>
        <begin position="1"/>
        <end position="406"/>
    </location>
</feature>
<keyword evidence="4" id="KW-0967">Endosome</keyword>
<reference evidence="8" key="2">
    <citation type="submission" date="2011-02" db="EMBL/GenBank/DDBJ databases">
        <authorList>
            <person name="MacLean D."/>
        </authorList>
    </citation>
    <scope>NUCLEOTIDE SEQUENCE</scope>
</reference>
<dbReference type="EMBL" id="FR824155">
    <property type="protein sequence ID" value="CCA21044.1"/>
    <property type="molecule type" value="Genomic_DNA"/>
</dbReference>
<evidence type="ECO:0000256" key="3">
    <source>
        <dbReference type="ARBA" id="ARBA00022490"/>
    </source>
</evidence>
<sequence>MLAVNYKVSASSIETQIKRPLIDFLTQQYGASTCSLPPTNDKALLSRSLSHTQNYALERFISLKHKVDSVQIATIASKAQLIDYYLQLSSFSHRFLSSTAPPVFPTPFAFTWFDSFMPRVKVSECDTNGFIFEKIALLFNIGALDSQLGVKADRSTTTGLKQACYHFTAAAGCFSHIREHVIPRVSFELTSDCASESLGLLHQLMLAQAQACYYEKAIKDALPDSIKAKLAHQSAEYHEKALGFSQSSNLAVKLDRMWMTYLHYQVLTMKSATQYWQSRAIKQNALKKGTGYGEEITRLKLAHQFGKEAIAHADQIRPPPGLYQPIRSLLNTIHDAIQSAEKDNANVYLERVPPESELGPVGKVSMVKSIPMDEEYLRHARYVNETGDLVEVEQDWNDVFAVFVPKELLNAEMEIRNELQDLVKKTSLVVSSWTDAIKQRLNALGLPASIEAFQSKSACGLPSKIWQKISHIQHTLQSYRSPCDFFEIRLQKNIRMLQEAQDKLKQAEMRLNQEESDDNTCRLNYGAIIWTRPTSRELNRTLKDEITRFSRLVAQGGKSDHLVESKLHASLKFMERLMLPKATLDAQLEALQGEVSDDSDCDSVFTQLSALLLDLNRLINDHENLMDRFRKGVDTVDILAKLTVETITTVKESELVHFKQAFVDPIQACKEREEELVEEVKRLNQEFQNRKSTNAAAVETQAFMQRLNDGIEMFEQLESHVNEGETFYQRLLTRFNELIQMIQDYCEARDLERKDLELHIRHSQMLEKDANFADELSRMSVQVDELDQIARDEAMARELAALTANPNHSTSITHRPPQWESRPPAAYNLFGDPNQFHQQQRNQYPGYSAYPGSYPTLYDASGSSNSSV</sequence>
<dbReference type="PANTHER" id="PTHR23030:SF30">
    <property type="entry name" value="TYROSINE-PROTEIN PHOSPHATASE NON-RECEPTOR TYPE 23"/>
    <property type="match status" value="1"/>
</dbReference>
<evidence type="ECO:0000313" key="8">
    <source>
        <dbReference type="EMBL" id="CCA21044.1"/>
    </source>
</evidence>